<dbReference type="PANTHER" id="PTHR10332:SF10">
    <property type="entry name" value="EQUILIBRATIVE NUCLEOSIDE TRANSPORTER 4"/>
    <property type="match status" value="1"/>
</dbReference>
<dbReference type="GO" id="GO:0005886">
    <property type="term" value="C:plasma membrane"/>
    <property type="evidence" value="ECO:0007669"/>
    <property type="project" value="TreeGrafter"/>
</dbReference>
<evidence type="ECO:0000256" key="1">
    <source>
        <dbReference type="ARBA" id="ARBA00004141"/>
    </source>
</evidence>
<evidence type="ECO:0000256" key="7">
    <source>
        <dbReference type="SAM" id="Phobius"/>
    </source>
</evidence>
<feature type="transmembrane region" description="Helical" evidence="7">
    <location>
        <begin position="32"/>
        <end position="53"/>
    </location>
</feature>
<evidence type="ECO:0000256" key="3">
    <source>
        <dbReference type="ARBA" id="ARBA00022448"/>
    </source>
</evidence>
<keyword evidence="3" id="KW-0813">Transport</keyword>
<dbReference type="InterPro" id="IPR002259">
    <property type="entry name" value="Eqnu_transpt"/>
</dbReference>
<protein>
    <recommendedName>
        <fullName evidence="10">Equilibrative nucleoside transporter</fullName>
    </recommendedName>
</protein>
<dbReference type="PANTHER" id="PTHR10332">
    <property type="entry name" value="EQUILIBRATIVE NUCLEOSIDE TRANSPORTER"/>
    <property type="match status" value="1"/>
</dbReference>
<comment type="subcellular location">
    <subcellularLocation>
        <location evidence="1">Membrane</location>
        <topology evidence="1">Multi-pass membrane protein</topology>
    </subcellularLocation>
</comment>
<evidence type="ECO:0000313" key="8">
    <source>
        <dbReference type="EMBL" id="KAK3262420.1"/>
    </source>
</evidence>
<feature type="non-terminal residue" evidence="8">
    <location>
        <position position="1"/>
    </location>
</feature>
<dbReference type="GO" id="GO:0005337">
    <property type="term" value="F:nucleoside transmembrane transporter activity"/>
    <property type="evidence" value="ECO:0007669"/>
    <property type="project" value="InterPro"/>
</dbReference>
<dbReference type="Pfam" id="PF01733">
    <property type="entry name" value="Nucleoside_tran"/>
    <property type="match status" value="1"/>
</dbReference>
<keyword evidence="9" id="KW-1185">Reference proteome</keyword>
<evidence type="ECO:0000256" key="4">
    <source>
        <dbReference type="ARBA" id="ARBA00022692"/>
    </source>
</evidence>
<dbReference type="PRINTS" id="PR01130">
    <property type="entry name" value="DERENTRNSPRT"/>
</dbReference>
<evidence type="ECO:0000256" key="5">
    <source>
        <dbReference type="ARBA" id="ARBA00022989"/>
    </source>
</evidence>
<comment type="caution">
    <text evidence="8">The sequence shown here is derived from an EMBL/GenBank/DDBJ whole genome shotgun (WGS) entry which is preliminary data.</text>
</comment>
<organism evidence="8 9">
    <name type="scientific">Cymbomonas tetramitiformis</name>
    <dbReference type="NCBI Taxonomy" id="36881"/>
    <lineage>
        <taxon>Eukaryota</taxon>
        <taxon>Viridiplantae</taxon>
        <taxon>Chlorophyta</taxon>
        <taxon>Pyramimonadophyceae</taxon>
        <taxon>Pyramimonadales</taxon>
        <taxon>Pyramimonadaceae</taxon>
        <taxon>Cymbomonas</taxon>
    </lineage>
</organism>
<name>A0AAE0FMK0_9CHLO</name>
<keyword evidence="4 7" id="KW-0812">Transmembrane</keyword>
<gene>
    <name evidence="8" type="ORF">CYMTET_28724</name>
</gene>
<sequence length="122" mass="12741">YPVMLITTFNVADLAGKMLPVGELMAKEGGNLLLALAGLRLLFIPVFVACAFGPQAMRSEVVMTVLTFALGISSGWVATVAMVTGPTRVAVHEQESAGHLMVVCLVLGLTAGALSGWLWLLG</sequence>
<proteinExistence type="inferred from homology"/>
<dbReference type="Proteomes" id="UP001190700">
    <property type="component" value="Unassembled WGS sequence"/>
</dbReference>
<feature type="transmembrane region" description="Helical" evidence="7">
    <location>
        <begin position="97"/>
        <end position="121"/>
    </location>
</feature>
<reference evidence="8 9" key="1">
    <citation type="journal article" date="2015" name="Genome Biol. Evol.">
        <title>Comparative Genomics of a Bacterivorous Green Alga Reveals Evolutionary Causalities and Consequences of Phago-Mixotrophic Mode of Nutrition.</title>
        <authorList>
            <person name="Burns J.A."/>
            <person name="Paasch A."/>
            <person name="Narechania A."/>
            <person name="Kim E."/>
        </authorList>
    </citation>
    <scope>NUCLEOTIDE SEQUENCE [LARGE SCALE GENOMIC DNA]</scope>
    <source>
        <strain evidence="8 9">PLY_AMNH</strain>
    </source>
</reference>
<keyword evidence="5 7" id="KW-1133">Transmembrane helix</keyword>
<dbReference type="AlphaFoldDB" id="A0AAE0FMK0"/>
<evidence type="ECO:0000313" key="9">
    <source>
        <dbReference type="Proteomes" id="UP001190700"/>
    </source>
</evidence>
<feature type="transmembrane region" description="Helical" evidence="7">
    <location>
        <begin position="65"/>
        <end position="85"/>
    </location>
</feature>
<keyword evidence="6 7" id="KW-0472">Membrane</keyword>
<evidence type="ECO:0000256" key="6">
    <source>
        <dbReference type="ARBA" id="ARBA00023136"/>
    </source>
</evidence>
<accession>A0AAE0FMK0</accession>
<evidence type="ECO:0000256" key="2">
    <source>
        <dbReference type="ARBA" id="ARBA00007965"/>
    </source>
</evidence>
<comment type="similarity">
    <text evidence="2">Belongs to the SLC29A/ENT transporter (TC 2.A.57) family.</text>
</comment>
<evidence type="ECO:0008006" key="10">
    <source>
        <dbReference type="Google" id="ProtNLM"/>
    </source>
</evidence>
<dbReference type="EMBL" id="LGRX02016214">
    <property type="protein sequence ID" value="KAK3262420.1"/>
    <property type="molecule type" value="Genomic_DNA"/>
</dbReference>